<dbReference type="EMBL" id="MNUE01000061">
    <property type="protein sequence ID" value="OJD30416.1"/>
    <property type="molecule type" value="Genomic_DNA"/>
</dbReference>
<dbReference type="AlphaFoldDB" id="A0A1J9QPN1"/>
<evidence type="ECO:0000313" key="3">
    <source>
        <dbReference type="Proteomes" id="UP000183809"/>
    </source>
</evidence>
<dbReference type="GeneID" id="31018260"/>
<proteinExistence type="inferred from homology"/>
<comment type="similarity">
    <text evidence="1">Belongs to the CoA-transferase III family.</text>
</comment>
<name>A0A1J9QPN1_9PEZI</name>
<dbReference type="PANTHER" id="PTHR48229">
    <property type="entry name" value="CAIB/BAIF FAMILY ENZYME (AFU_ORTHOLOGUE AFUA_1G05360)-RELATED"/>
    <property type="match status" value="1"/>
</dbReference>
<dbReference type="STRING" id="236234.A0A1J9QPN1"/>
<dbReference type="RefSeq" id="XP_020126676.1">
    <property type="nucleotide sequence ID" value="XM_020277999.1"/>
</dbReference>
<dbReference type="OrthoDB" id="2308815at2759"/>
<reference evidence="2 3" key="1">
    <citation type="submission" date="2016-10" db="EMBL/GenBank/DDBJ databases">
        <title>Proteomics and genomics reveal pathogen-plant mechanisms compatible with a hemibiotrophic lifestyle of Diplodia corticola.</title>
        <authorList>
            <person name="Fernandes I."/>
            <person name="De Jonge R."/>
            <person name="Van De Peer Y."/>
            <person name="Devreese B."/>
            <person name="Alves A."/>
            <person name="Esteves A.C."/>
        </authorList>
    </citation>
    <scope>NUCLEOTIDE SEQUENCE [LARGE SCALE GENOMIC DNA]</scope>
    <source>
        <strain evidence="2 3">CBS 112549</strain>
    </source>
</reference>
<evidence type="ECO:0000313" key="2">
    <source>
        <dbReference type="EMBL" id="OJD30416.1"/>
    </source>
</evidence>
<evidence type="ECO:0000256" key="1">
    <source>
        <dbReference type="ARBA" id="ARBA00008383"/>
    </source>
</evidence>
<dbReference type="Pfam" id="PF02515">
    <property type="entry name" value="CoA_transf_3"/>
    <property type="match status" value="1"/>
</dbReference>
<sequence>MGDAYSNNNNDDDDNYSVQAEAARILHERLLNDASLGLPPSFAEAARKIRIVGDDPKPFVPTPCKMTESSTALTALVAAAASAVAADRYGIDYQDVEVNSDLATLFLESVLLPTTQSASQPSPQSYLAHPQLQREFAKGDHYATSKPIHQEATNVYRTRDGRWYHLHGSMNAAATMRMVGVAEQDVTRDEAIAVYAAAVGSRDAAELEALANGPDYRQAGVTCLRPDEFFASDQGRVMGAEPLWTRRDVPAPAPTPWPEAPSPSNHGFKPLAGIRVIDFSRVIAAPVISKLLAVLGADVIKVTNENLPDLSILWMDLSTGKRDANVDLKSAAGREQFARLVAGADVLVDGYRPGVLERLGFDAARLRELNPALVYARENCYGFKGPLAHRSGWQQISDCLVGISWLQGEFLGLDEPVVPLLPNSDYQTGLVGAAAILHALLARTKAAATSDIDVSLTQYNIWYYRLGQYGPTQRAALLARNEGFRVRHYDEMQTLLFKSHDAIKKARPDLFRHPDFFWSMSGKEWGIDEDVNILAPAFKFEKSELGYAVPSGSRGRSKPEW</sequence>
<organism evidence="2 3">
    <name type="scientific">Diplodia corticola</name>
    <dbReference type="NCBI Taxonomy" id="236234"/>
    <lineage>
        <taxon>Eukaryota</taxon>
        <taxon>Fungi</taxon>
        <taxon>Dikarya</taxon>
        <taxon>Ascomycota</taxon>
        <taxon>Pezizomycotina</taxon>
        <taxon>Dothideomycetes</taxon>
        <taxon>Dothideomycetes incertae sedis</taxon>
        <taxon>Botryosphaeriales</taxon>
        <taxon>Botryosphaeriaceae</taxon>
        <taxon>Diplodia</taxon>
    </lineage>
</organism>
<keyword evidence="3" id="KW-1185">Reference proteome</keyword>
<comment type="caution">
    <text evidence="2">The sequence shown here is derived from an EMBL/GenBank/DDBJ whole genome shotgun (WGS) entry which is preliminary data.</text>
</comment>
<protein>
    <submittedName>
        <fullName evidence="2">Caib baif family enzyme</fullName>
    </submittedName>
</protein>
<dbReference type="InterPro" id="IPR023606">
    <property type="entry name" value="CoA-Trfase_III_dom_1_sf"/>
</dbReference>
<dbReference type="InterPro" id="IPR003673">
    <property type="entry name" value="CoA-Trfase_fam_III"/>
</dbReference>
<dbReference type="SUPFAM" id="SSF89796">
    <property type="entry name" value="CoA-transferase family III (CaiB/BaiF)"/>
    <property type="match status" value="2"/>
</dbReference>
<dbReference type="InterPro" id="IPR052985">
    <property type="entry name" value="CoA-trans_III_biosynth/detox"/>
</dbReference>
<dbReference type="PANTHER" id="PTHR48229:SF1">
    <property type="entry name" value="ALPHA METHYLACYL-COA RACEMASE-RELATED"/>
    <property type="match status" value="1"/>
</dbReference>
<dbReference type="GO" id="GO:0003824">
    <property type="term" value="F:catalytic activity"/>
    <property type="evidence" value="ECO:0007669"/>
    <property type="project" value="InterPro"/>
</dbReference>
<accession>A0A1J9QPN1</accession>
<dbReference type="Proteomes" id="UP000183809">
    <property type="component" value="Unassembled WGS sequence"/>
</dbReference>
<gene>
    <name evidence="2" type="ORF">BKCO1_6100032</name>
</gene>
<dbReference type="Gene3D" id="3.40.50.10540">
    <property type="entry name" value="Crotonobetainyl-coa:carnitine coa-transferase, domain 1"/>
    <property type="match status" value="1"/>
</dbReference>